<organism evidence="3 4">
    <name type="scientific">Gordonia polyisoprenivorans (strain DSM 44266 / VH2)</name>
    <dbReference type="NCBI Taxonomy" id="1112204"/>
    <lineage>
        <taxon>Bacteria</taxon>
        <taxon>Bacillati</taxon>
        <taxon>Actinomycetota</taxon>
        <taxon>Actinomycetes</taxon>
        <taxon>Mycobacteriales</taxon>
        <taxon>Gordoniaceae</taxon>
        <taxon>Gordonia</taxon>
    </lineage>
</organism>
<dbReference type="Pfam" id="PF02720">
    <property type="entry name" value="DUF222"/>
    <property type="match status" value="1"/>
</dbReference>
<protein>
    <recommendedName>
        <fullName evidence="2">DUF222 domain-containing protein</fullName>
    </recommendedName>
</protein>
<feature type="region of interest" description="Disordered" evidence="1">
    <location>
        <begin position="1"/>
        <end position="55"/>
    </location>
</feature>
<dbReference type="STRING" id="1112204.GPOL_c24280"/>
<feature type="domain" description="DUF222" evidence="2">
    <location>
        <begin position="62"/>
        <end position="172"/>
    </location>
</feature>
<reference evidence="3 4" key="1">
    <citation type="journal article" date="2012" name="Appl. Environ. Microbiol.">
        <title>Involvement of two latex-clearing proteins during rubber degradation and insights into the subsequent degradation pathway revealed by the genome sequence of Gordonia polyisoprenivorans strain VH2.</title>
        <authorList>
            <person name="Hiessl S."/>
            <person name="Schuldes J."/>
            <person name="Thurmer A."/>
            <person name="Halbsguth T."/>
            <person name="Broker D."/>
            <person name="Angelov A."/>
            <person name="Liebl W."/>
            <person name="Daniel R."/>
            <person name="Steinbuchel A."/>
        </authorList>
    </citation>
    <scope>NUCLEOTIDE SEQUENCE [LARGE SCALE GENOMIC DNA]</scope>
    <source>
        <strain evidence="4">DSM 44266 / VH2</strain>
    </source>
</reference>
<dbReference type="HOGENOM" id="CLU_758125_0_0_11"/>
<feature type="region of interest" description="Disordered" evidence="1">
    <location>
        <begin position="309"/>
        <end position="365"/>
    </location>
</feature>
<proteinExistence type="predicted"/>
<evidence type="ECO:0000313" key="3">
    <source>
        <dbReference type="EMBL" id="AFA73457.1"/>
    </source>
</evidence>
<dbReference type="EMBL" id="CP003119">
    <property type="protein sequence ID" value="AFA73457.1"/>
    <property type="molecule type" value="Genomic_DNA"/>
</dbReference>
<feature type="compositionally biased region" description="Low complexity" evidence="1">
    <location>
        <begin position="1"/>
        <end position="21"/>
    </location>
</feature>
<dbReference type="Proteomes" id="UP000009154">
    <property type="component" value="Chromosome"/>
</dbReference>
<dbReference type="AlphaFoldDB" id="H6N2N2"/>
<gene>
    <name evidence="3" type="ordered locus">GPOL_c24280</name>
</gene>
<dbReference type="InterPro" id="IPR003615">
    <property type="entry name" value="HNH_nuc"/>
</dbReference>
<feature type="compositionally biased region" description="Pro residues" evidence="1">
    <location>
        <begin position="327"/>
        <end position="341"/>
    </location>
</feature>
<evidence type="ECO:0000256" key="1">
    <source>
        <dbReference type="SAM" id="MobiDB-lite"/>
    </source>
</evidence>
<keyword evidence="4" id="KW-1185">Reference proteome</keyword>
<dbReference type="CDD" id="cd00085">
    <property type="entry name" value="HNHc"/>
    <property type="match status" value="1"/>
</dbReference>
<evidence type="ECO:0000259" key="2">
    <source>
        <dbReference type="Pfam" id="PF02720"/>
    </source>
</evidence>
<sequence length="365" mass="39668">MSPTAFSARTTSTRSSTCSARSRWRCPPRSTPQRSKRWGDWHASTPPRSWGSVHDADPDVVEAAAQRDTRTTAQRQHDAFRALLHAALDGGLLGKSHRGLPPQLIVSITSQELREQAGLGRTATGTTLPIGAVVEVAARAQQYLAVYADHSSEILYFGQARRFASRGQRLALADSYGGCSHPDCSAPMVHVEIHHAARDYARGGNTDIHDLAPACGVHNRMVGPDTGQYTTELIRSGPDAGRFGWRLNTEPGQPQNPLRVNRFFRIDRTFRAAVEHIRDAAGIPADPPSPPVSRCEARLDTGVQRVVHREANSRHGHRRTGPDDHPPPGLGPPGLSPPGLGPPDRHRPQAPRGDINHFLAHPDAA</sequence>
<dbReference type="InterPro" id="IPR003870">
    <property type="entry name" value="DUF222"/>
</dbReference>
<dbReference type="KEGG" id="gpo:GPOL_c24280"/>
<evidence type="ECO:0000313" key="4">
    <source>
        <dbReference type="Proteomes" id="UP000009154"/>
    </source>
</evidence>
<name>H6N2N2_GORPV</name>
<dbReference type="eggNOG" id="COG1403">
    <property type="taxonomic scope" value="Bacteria"/>
</dbReference>
<accession>H6N2N2</accession>